<protein>
    <submittedName>
        <fullName evidence="1">Uncharacterized protein</fullName>
    </submittedName>
</protein>
<keyword evidence="2" id="KW-1185">Reference proteome</keyword>
<name>A0ABY5PVM3_9ACTN</name>
<organism evidence="1 2">
    <name type="scientific">Streptomyces yangpuensis</name>
    <dbReference type="NCBI Taxonomy" id="1648182"/>
    <lineage>
        <taxon>Bacteria</taxon>
        <taxon>Bacillati</taxon>
        <taxon>Actinomycetota</taxon>
        <taxon>Actinomycetes</taxon>
        <taxon>Kitasatosporales</taxon>
        <taxon>Streptomycetaceae</taxon>
        <taxon>Streptomyces</taxon>
    </lineage>
</organism>
<evidence type="ECO:0000313" key="1">
    <source>
        <dbReference type="EMBL" id="UUY47980.1"/>
    </source>
</evidence>
<dbReference type="RefSeq" id="WP_257855798.1">
    <property type="nucleotide sequence ID" value="NZ_CP102514.1"/>
</dbReference>
<accession>A0ABY5PVM3</accession>
<dbReference type="EMBL" id="CP102514">
    <property type="protein sequence ID" value="UUY47980.1"/>
    <property type="molecule type" value="Genomic_DNA"/>
</dbReference>
<proteinExistence type="predicted"/>
<evidence type="ECO:0000313" key="2">
    <source>
        <dbReference type="Proteomes" id="UP001057738"/>
    </source>
</evidence>
<dbReference type="GeneID" id="95574309"/>
<dbReference type="Proteomes" id="UP001057738">
    <property type="component" value="Chromosome"/>
</dbReference>
<sequence>MRIVRAALSGPRQDPDRPGGLALLSDLIWAHAQAAHGLEHVRARPAGQGVDLYLFLRAVSEAAAVDQARALLDGARAPLRAHGYRTAEPRR</sequence>
<gene>
    <name evidence="1" type="ORF">NRK68_12575</name>
</gene>
<reference evidence="1" key="1">
    <citation type="submission" date="2022-08" db="EMBL/GenBank/DDBJ databases">
        <authorList>
            <person name="Tian L."/>
        </authorList>
    </citation>
    <scope>NUCLEOTIDE SEQUENCE</scope>
    <source>
        <strain evidence="1">CM253</strain>
    </source>
</reference>